<gene>
    <name evidence="1" type="ORF">SAMN04488126_101229</name>
</gene>
<dbReference type="EMBL" id="FNAR01000001">
    <property type="protein sequence ID" value="SDD83044.1"/>
    <property type="molecule type" value="Genomic_DNA"/>
</dbReference>
<reference evidence="1 2" key="1">
    <citation type="submission" date="2016-10" db="EMBL/GenBank/DDBJ databases">
        <authorList>
            <person name="de Groot N.N."/>
        </authorList>
    </citation>
    <scope>NUCLEOTIDE SEQUENCE [LARGE SCALE GENOMIC DNA]</scope>
    <source>
        <strain evidence="1 2">CGMCC 1.6762</strain>
    </source>
</reference>
<accession>A0A1G6XXU4</accession>
<proteinExistence type="predicted"/>
<dbReference type="Proteomes" id="UP000198823">
    <property type="component" value="Unassembled WGS sequence"/>
</dbReference>
<dbReference type="AlphaFoldDB" id="A0A1G6XXU4"/>
<protein>
    <submittedName>
        <fullName evidence="1">Uncharacterized protein</fullName>
    </submittedName>
</protein>
<evidence type="ECO:0000313" key="2">
    <source>
        <dbReference type="Proteomes" id="UP000198823"/>
    </source>
</evidence>
<sequence>MEKMMKILLTISLIILAFNSFLLVSYLKNIAELMGALINSTY</sequence>
<organism evidence="1 2">
    <name type="scientific">Bhargavaea beijingensis</name>
    <dbReference type="NCBI Taxonomy" id="426756"/>
    <lineage>
        <taxon>Bacteria</taxon>
        <taxon>Bacillati</taxon>
        <taxon>Bacillota</taxon>
        <taxon>Bacilli</taxon>
        <taxon>Bacillales</taxon>
        <taxon>Caryophanaceae</taxon>
        <taxon>Bhargavaea</taxon>
    </lineage>
</organism>
<dbReference type="STRING" id="426756.SAMN04488126_101229"/>
<evidence type="ECO:0000313" key="1">
    <source>
        <dbReference type="EMBL" id="SDD83044.1"/>
    </source>
</evidence>
<name>A0A1G6XXU4_9BACL</name>